<evidence type="ECO:0000256" key="2">
    <source>
        <dbReference type="ARBA" id="ARBA00004300"/>
    </source>
</evidence>
<dbReference type="PANTHER" id="PTHR10218:SF359">
    <property type="entry name" value="GUANINE NUCLEOTIDE-BINDING PROTEIN G(I) SUBUNIT ALPHA-1"/>
    <property type="match status" value="1"/>
</dbReference>
<dbReference type="GO" id="GO:0007188">
    <property type="term" value="P:adenylate cyclase-modulating G protein-coupled receptor signaling pathway"/>
    <property type="evidence" value="ECO:0007669"/>
    <property type="project" value="InterPro"/>
</dbReference>
<dbReference type="PRINTS" id="PR00318">
    <property type="entry name" value="GPROTEINA"/>
</dbReference>
<evidence type="ECO:0000256" key="22">
    <source>
        <dbReference type="ARBA" id="ARBA00023242"/>
    </source>
</evidence>
<feature type="binding site" evidence="26">
    <location>
        <begin position="180"/>
        <end position="186"/>
    </location>
    <ligand>
        <name>GTP</name>
        <dbReference type="ChEBI" id="CHEBI:37565"/>
    </ligand>
</feature>
<evidence type="ECO:0000256" key="11">
    <source>
        <dbReference type="ARBA" id="ARBA00022707"/>
    </source>
</evidence>
<feature type="binding site" evidence="26">
    <location>
        <begin position="155"/>
        <end position="156"/>
    </location>
    <ligand>
        <name>GTP</name>
        <dbReference type="ChEBI" id="CHEBI:37565"/>
    </ligand>
</feature>
<keyword evidence="16 27" id="KW-0460">Magnesium</keyword>
<evidence type="ECO:0000256" key="13">
    <source>
        <dbReference type="ARBA" id="ARBA00022741"/>
    </source>
</evidence>
<dbReference type="PROSITE" id="PS51882">
    <property type="entry name" value="G_ALPHA"/>
    <property type="match status" value="1"/>
</dbReference>
<evidence type="ECO:0000256" key="6">
    <source>
        <dbReference type="ARBA" id="ARBA00006628"/>
    </source>
</evidence>
<evidence type="ECO:0000256" key="19">
    <source>
        <dbReference type="ARBA" id="ARBA00023139"/>
    </source>
</evidence>
<dbReference type="SUPFAM" id="SSF47895">
    <property type="entry name" value="Transducin (alpha subunit), insertion domain"/>
    <property type="match status" value="1"/>
</dbReference>
<evidence type="ECO:0000256" key="24">
    <source>
        <dbReference type="ARBA" id="ARBA00023306"/>
    </source>
</evidence>
<evidence type="ECO:0000256" key="16">
    <source>
        <dbReference type="ARBA" id="ARBA00022842"/>
    </source>
</evidence>
<name>A0A4Z2HST0_9TELE</name>
<dbReference type="EMBL" id="SRLO01000184">
    <property type="protein sequence ID" value="TNN68767.1"/>
    <property type="molecule type" value="Genomic_DNA"/>
</dbReference>
<keyword evidence="21" id="KW-0807">Transducer</keyword>
<evidence type="ECO:0000256" key="18">
    <source>
        <dbReference type="ARBA" id="ARBA00023136"/>
    </source>
</evidence>
<dbReference type="GO" id="GO:0005525">
    <property type="term" value="F:GTP binding"/>
    <property type="evidence" value="ECO:0007669"/>
    <property type="project" value="UniProtKB-KW"/>
</dbReference>
<evidence type="ECO:0000256" key="12">
    <source>
        <dbReference type="ARBA" id="ARBA00022723"/>
    </source>
</evidence>
<keyword evidence="29" id="KW-1185">Reference proteome</keyword>
<evidence type="ECO:0000256" key="3">
    <source>
        <dbReference type="ARBA" id="ARBA00004413"/>
    </source>
</evidence>
<evidence type="ECO:0000256" key="25">
    <source>
        <dbReference type="ARBA" id="ARBA00039888"/>
    </source>
</evidence>
<gene>
    <name evidence="28" type="primary">GNAI1</name>
    <name evidence="28" type="ORF">EYF80_020955</name>
</gene>
<dbReference type="SMART" id="SM00275">
    <property type="entry name" value="G_alpha"/>
    <property type="match status" value="1"/>
</dbReference>
<evidence type="ECO:0000256" key="1">
    <source>
        <dbReference type="ARBA" id="ARBA00004123"/>
    </source>
</evidence>
<keyword evidence="23" id="KW-0449">Lipoprotein</keyword>
<dbReference type="GO" id="GO:0005813">
    <property type="term" value="C:centrosome"/>
    <property type="evidence" value="ECO:0007669"/>
    <property type="project" value="UniProtKB-SubCell"/>
</dbReference>
<dbReference type="GO" id="GO:0005834">
    <property type="term" value="C:heterotrimeric G-protein complex"/>
    <property type="evidence" value="ECO:0007669"/>
    <property type="project" value="TreeGrafter"/>
</dbReference>
<keyword evidence="8" id="KW-1003">Cell membrane</keyword>
<evidence type="ECO:0000313" key="29">
    <source>
        <dbReference type="Proteomes" id="UP000314294"/>
    </source>
</evidence>
<dbReference type="GO" id="GO:0003924">
    <property type="term" value="F:GTPase activity"/>
    <property type="evidence" value="ECO:0007669"/>
    <property type="project" value="InterPro"/>
</dbReference>
<evidence type="ECO:0000256" key="14">
    <source>
        <dbReference type="ARBA" id="ARBA00022776"/>
    </source>
</evidence>
<keyword evidence="13 26" id="KW-0547">Nucleotide-binding</keyword>
<evidence type="ECO:0000256" key="20">
    <source>
        <dbReference type="ARBA" id="ARBA00023212"/>
    </source>
</evidence>
<comment type="caution">
    <text evidence="28">The sequence shown here is derived from an EMBL/GenBank/DDBJ whole genome shotgun (WGS) entry which is preliminary data.</text>
</comment>
<keyword evidence="17 26" id="KW-0342">GTP-binding</keyword>
<dbReference type="CDD" id="cd00066">
    <property type="entry name" value="G-alpha"/>
    <property type="match status" value="1"/>
</dbReference>
<evidence type="ECO:0000256" key="9">
    <source>
        <dbReference type="ARBA" id="ARBA00022490"/>
    </source>
</evidence>
<keyword evidence="22" id="KW-0539">Nucleus</keyword>
<keyword evidence="15" id="KW-0378">Hydrolase</keyword>
<keyword evidence="14" id="KW-0498">Mitosis</keyword>
<reference evidence="28 29" key="1">
    <citation type="submission" date="2019-03" db="EMBL/GenBank/DDBJ databases">
        <title>First draft genome of Liparis tanakae, snailfish: a comprehensive survey of snailfish specific genes.</title>
        <authorList>
            <person name="Kim W."/>
            <person name="Song I."/>
            <person name="Jeong J.-H."/>
            <person name="Kim D."/>
            <person name="Kim S."/>
            <person name="Ryu S."/>
            <person name="Song J.Y."/>
            <person name="Lee S.K."/>
        </authorList>
    </citation>
    <scope>NUCLEOTIDE SEQUENCE [LARGE SCALE GENOMIC DNA]</scope>
    <source>
        <tissue evidence="28">Muscle</tissue>
    </source>
</reference>
<dbReference type="InterPro" id="IPR001408">
    <property type="entry name" value="Gprotein_alpha_I"/>
</dbReference>
<dbReference type="InterPro" id="IPR011025">
    <property type="entry name" value="GproteinA_insert"/>
</dbReference>
<evidence type="ECO:0000256" key="10">
    <source>
        <dbReference type="ARBA" id="ARBA00022618"/>
    </source>
</evidence>
<keyword evidence="10" id="KW-0132">Cell division</keyword>
<keyword evidence="24" id="KW-0131">Cell cycle</keyword>
<evidence type="ECO:0000256" key="15">
    <source>
        <dbReference type="ARBA" id="ARBA00022801"/>
    </source>
</evidence>
<dbReference type="PANTHER" id="PTHR10218">
    <property type="entry name" value="GTP-BINDING PROTEIN ALPHA SUBUNIT"/>
    <property type="match status" value="1"/>
</dbReference>
<evidence type="ECO:0000256" key="8">
    <source>
        <dbReference type="ARBA" id="ARBA00022475"/>
    </source>
</evidence>
<evidence type="ECO:0000256" key="17">
    <source>
        <dbReference type="ARBA" id="ARBA00023134"/>
    </source>
</evidence>
<protein>
    <recommendedName>
        <fullName evidence="25">Guanine nucleotide-binding protein G(i) subunit alpha-1</fullName>
    </recommendedName>
</protein>
<dbReference type="GO" id="GO:0031683">
    <property type="term" value="F:G-protein beta/gamma-subunit complex binding"/>
    <property type="evidence" value="ECO:0007669"/>
    <property type="project" value="InterPro"/>
</dbReference>
<dbReference type="GO" id="GO:0031821">
    <property type="term" value="F:G protein-coupled serotonin receptor binding"/>
    <property type="evidence" value="ECO:0007669"/>
    <property type="project" value="TreeGrafter"/>
</dbReference>
<evidence type="ECO:0000256" key="26">
    <source>
        <dbReference type="PIRSR" id="PIRSR601019-1"/>
    </source>
</evidence>
<organism evidence="28 29">
    <name type="scientific">Liparis tanakae</name>
    <name type="common">Tanaka's snailfish</name>
    <dbReference type="NCBI Taxonomy" id="230148"/>
    <lineage>
        <taxon>Eukaryota</taxon>
        <taxon>Metazoa</taxon>
        <taxon>Chordata</taxon>
        <taxon>Craniata</taxon>
        <taxon>Vertebrata</taxon>
        <taxon>Euteleostomi</taxon>
        <taxon>Actinopterygii</taxon>
        <taxon>Neopterygii</taxon>
        <taxon>Teleostei</taxon>
        <taxon>Neoteleostei</taxon>
        <taxon>Acanthomorphata</taxon>
        <taxon>Eupercaria</taxon>
        <taxon>Perciformes</taxon>
        <taxon>Cottioidei</taxon>
        <taxon>Cottales</taxon>
        <taxon>Liparidae</taxon>
        <taxon>Liparis</taxon>
    </lineage>
</organism>
<comment type="similarity">
    <text evidence="6">Belongs to the G-alpha family. G(i/o/t/z) subfamily.</text>
</comment>
<evidence type="ECO:0000256" key="5">
    <source>
        <dbReference type="ARBA" id="ARBA00004635"/>
    </source>
</evidence>
<evidence type="ECO:0000256" key="27">
    <source>
        <dbReference type="PIRSR" id="PIRSR601019-2"/>
    </source>
</evidence>
<dbReference type="GO" id="GO:0005634">
    <property type="term" value="C:nucleus"/>
    <property type="evidence" value="ECO:0007669"/>
    <property type="project" value="UniProtKB-SubCell"/>
</dbReference>
<keyword evidence="9" id="KW-0963">Cytoplasm</keyword>
<evidence type="ECO:0000256" key="4">
    <source>
        <dbReference type="ARBA" id="ARBA00004544"/>
    </source>
</evidence>
<keyword evidence="7" id="KW-0813">Transport</keyword>
<keyword evidence="20" id="KW-0206">Cytoskeleton</keyword>
<keyword evidence="19" id="KW-0564">Palmitate</keyword>
<comment type="subcellular location">
    <subcellularLocation>
        <location evidence="3">Cell membrane</location>
        <topology evidence="3">Peripheral membrane protein</topology>
        <orientation evidence="3">Cytoplasmic side</orientation>
    </subcellularLocation>
    <subcellularLocation>
        <location evidence="4">Cytoplasm</location>
        <location evidence="4">Cell cortex</location>
    </subcellularLocation>
    <subcellularLocation>
        <location evidence="2">Cytoplasm</location>
        <location evidence="2">Cytoskeleton</location>
        <location evidence="2">Microtubule organizing center</location>
        <location evidence="2">Centrosome</location>
    </subcellularLocation>
    <subcellularLocation>
        <location evidence="5">Membrane</location>
        <topology evidence="5">Lipid-anchor</topology>
    </subcellularLocation>
    <subcellularLocation>
        <location evidence="1">Nucleus</location>
    </subcellularLocation>
</comment>
<dbReference type="InterPro" id="IPR001019">
    <property type="entry name" value="Gprotein_alpha_su"/>
</dbReference>
<keyword evidence="12 27" id="KW-0479">Metal-binding</keyword>
<evidence type="ECO:0000256" key="21">
    <source>
        <dbReference type="ARBA" id="ARBA00023224"/>
    </source>
</evidence>
<dbReference type="Proteomes" id="UP000314294">
    <property type="component" value="Unassembled WGS sequence"/>
</dbReference>
<dbReference type="GO" id="GO:0046872">
    <property type="term" value="F:metal ion binding"/>
    <property type="evidence" value="ECO:0007669"/>
    <property type="project" value="UniProtKB-KW"/>
</dbReference>
<dbReference type="PRINTS" id="PR00441">
    <property type="entry name" value="GPROTEINAI"/>
</dbReference>
<evidence type="ECO:0000256" key="7">
    <source>
        <dbReference type="ARBA" id="ARBA00022448"/>
    </source>
</evidence>
<sequence>MGCTLSTEDKAAVERSKMIDRNLRDDGEKAAREVKLLLLGKEGGGGGGRKGGAVKTPARIIHEAGYSEEECKQYKAVVYSNTIQSIIAIIRAMGRLKIDFGDNARADDARQLFVLAGSAEEGFMTGELAGVIKRLWKDGGVQVCFGRSREYQLNDSAAYYLNDLDRISQATYIPTQQDVLRTRVKTTGIVETHFTFKDLHFK</sequence>
<dbReference type="FunFam" id="1.10.400.10:FF:000001">
    <property type="entry name" value="Guanine nucleotide-binding protein G(I) subunit alpha"/>
    <property type="match status" value="1"/>
</dbReference>
<dbReference type="Pfam" id="PF00503">
    <property type="entry name" value="G-alpha"/>
    <property type="match status" value="1"/>
</dbReference>
<keyword evidence="18" id="KW-0472">Membrane</keyword>
<keyword evidence="11" id="KW-0519">Myristate</keyword>
<dbReference type="AlphaFoldDB" id="A0A4Z2HST0"/>
<dbReference type="GO" id="GO:0051301">
    <property type="term" value="P:cell division"/>
    <property type="evidence" value="ECO:0007669"/>
    <property type="project" value="UniProtKB-KW"/>
</dbReference>
<dbReference type="OrthoDB" id="5817230at2759"/>
<evidence type="ECO:0000313" key="28">
    <source>
        <dbReference type="EMBL" id="TNN68767.1"/>
    </source>
</evidence>
<dbReference type="GO" id="GO:0005938">
    <property type="term" value="C:cell cortex"/>
    <property type="evidence" value="ECO:0007669"/>
    <property type="project" value="UniProtKB-SubCell"/>
</dbReference>
<proteinExistence type="inferred from homology"/>
<dbReference type="Gene3D" id="1.10.400.10">
    <property type="entry name" value="GI Alpha 1, domain 2-like"/>
    <property type="match status" value="1"/>
</dbReference>
<evidence type="ECO:0000256" key="23">
    <source>
        <dbReference type="ARBA" id="ARBA00023288"/>
    </source>
</evidence>
<feature type="binding site" evidence="27">
    <location>
        <position position="186"/>
    </location>
    <ligand>
        <name>Mg(2+)</name>
        <dbReference type="ChEBI" id="CHEBI:18420"/>
    </ligand>
</feature>
<accession>A0A4Z2HST0</accession>